<gene>
    <name evidence="1" type="ORF">HD601_005771</name>
</gene>
<dbReference type="SUPFAM" id="SSF88713">
    <property type="entry name" value="Glycoside hydrolase/deacetylase"/>
    <property type="match status" value="1"/>
</dbReference>
<comment type="caution">
    <text evidence="1">The sequence shown here is derived from an EMBL/GenBank/DDBJ whole genome shotgun (WGS) entry which is preliminary data.</text>
</comment>
<evidence type="ECO:0000313" key="1">
    <source>
        <dbReference type="EMBL" id="MBB5791196.1"/>
    </source>
</evidence>
<name>A0A7W9GWY1_9ACTN</name>
<dbReference type="InterPro" id="IPR011330">
    <property type="entry name" value="Glyco_hydro/deAcase_b/a-brl"/>
</dbReference>
<evidence type="ECO:0000313" key="2">
    <source>
        <dbReference type="Proteomes" id="UP000542813"/>
    </source>
</evidence>
<evidence type="ECO:0008006" key="3">
    <source>
        <dbReference type="Google" id="ProtNLM"/>
    </source>
</evidence>
<dbReference type="AlphaFoldDB" id="A0A7W9GWY1"/>
<proteinExistence type="predicted"/>
<sequence>MIRIVTDQKGADAARREGRDVWSAPAAAEALSILGVPATVHDGLPPMDDGVSLPVLVVDEPDPDTAAALLDWADGGGALVVCGHDPGWTGLTATPAPAEALVHVGDDRLRAFGGWSLAVPDGGSVGARWAHDQSPAIVTTARGHGAVAVVGPDLWHTLVRITQGHPVHRDGVPPADGSAPIDDGLLKCDDGIALSWAEDRTTADGGTPDAAYEHDHPPTRSLPFFGAAQADRWREVLLHLLLDLAGEAGTVLPLVAPWPDGAPAAAHVSHDSDANDDPSARAALDAFAAAGIPVTWCFLYPGGYSQDVYDEVVAAGHEPALHYNAMLDTPDCTWGFERLREQLAWATHQVRGAPIVTNKNHFTRWEGWDEFHLWCEDLGLRVDQSHGPSVQGAIGFPFGTCHPHHPLTSAAHGNRPADVLDLPLQTQDLWLTCTLEVRDAFVGEVLRRHGLVHLLFHGQHLQHHVEVRSALAETVHRLRAAGVGFHTSAALADWSERRRQLRLRVSEQEDGAVTVTVEGDVDGVALLFPAHLRPGGGEAHERVVRYGRAFTQVRLDGRALRLVPA</sequence>
<dbReference type="Proteomes" id="UP000542813">
    <property type="component" value="Unassembled WGS sequence"/>
</dbReference>
<accession>A0A7W9GWY1</accession>
<protein>
    <recommendedName>
        <fullName evidence="3">NodB homology domain-containing protein</fullName>
    </recommendedName>
</protein>
<organism evidence="1 2">
    <name type="scientific">Jiangella mangrovi</name>
    <dbReference type="NCBI Taxonomy" id="1524084"/>
    <lineage>
        <taxon>Bacteria</taxon>
        <taxon>Bacillati</taxon>
        <taxon>Actinomycetota</taxon>
        <taxon>Actinomycetes</taxon>
        <taxon>Jiangellales</taxon>
        <taxon>Jiangellaceae</taxon>
        <taxon>Jiangella</taxon>
    </lineage>
</organism>
<dbReference type="Gene3D" id="3.20.20.370">
    <property type="entry name" value="Glycoside hydrolase/deacetylase"/>
    <property type="match status" value="1"/>
</dbReference>
<dbReference type="RefSeq" id="WP_184827774.1">
    <property type="nucleotide sequence ID" value="NZ_JACHMM010000001.1"/>
</dbReference>
<reference evidence="1 2" key="1">
    <citation type="submission" date="2020-08" db="EMBL/GenBank/DDBJ databases">
        <title>Sequencing the genomes of 1000 actinobacteria strains.</title>
        <authorList>
            <person name="Klenk H.-P."/>
        </authorList>
    </citation>
    <scope>NUCLEOTIDE SEQUENCE [LARGE SCALE GENOMIC DNA]</scope>
    <source>
        <strain evidence="1 2">DSM 102122</strain>
    </source>
</reference>
<dbReference type="EMBL" id="JACHMM010000001">
    <property type="protein sequence ID" value="MBB5791196.1"/>
    <property type="molecule type" value="Genomic_DNA"/>
</dbReference>
<dbReference type="GO" id="GO:0005975">
    <property type="term" value="P:carbohydrate metabolic process"/>
    <property type="evidence" value="ECO:0007669"/>
    <property type="project" value="InterPro"/>
</dbReference>
<keyword evidence="2" id="KW-1185">Reference proteome</keyword>